<dbReference type="InterPro" id="IPR034747">
    <property type="entry name" value="EXOI_SH3"/>
</dbReference>
<dbReference type="PIRSF" id="PIRSF000977">
    <property type="entry name" value="Exodeoxyribonuclease_I"/>
    <property type="match status" value="1"/>
</dbReference>
<keyword evidence="2 9" id="KW-0378">Hydrolase</keyword>
<organism evidence="9 10">
    <name type="scientific">Octadecabacter arcticus 238</name>
    <dbReference type="NCBI Taxonomy" id="391616"/>
    <lineage>
        <taxon>Bacteria</taxon>
        <taxon>Pseudomonadati</taxon>
        <taxon>Pseudomonadota</taxon>
        <taxon>Alphaproteobacteria</taxon>
        <taxon>Rhodobacterales</taxon>
        <taxon>Roseobacteraceae</taxon>
        <taxon>Octadecabacter</taxon>
    </lineage>
</organism>
<dbReference type="Pfam" id="PF00929">
    <property type="entry name" value="RNase_T"/>
    <property type="match status" value="1"/>
</dbReference>
<feature type="binding site" evidence="4">
    <location>
        <position position="9"/>
    </location>
    <ligand>
        <name>substrate</name>
    </ligand>
</feature>
<dbReference type="HOGENOM" id="CLU_043508_1_0_5"/>
<dbReference type="AlphaFoldDB" id="M9RQX1"/>
<dbReference type="InterPro" id="IPR012337">
    <property type="entry name" value="RNaseH-like_sf"/>
</dbReference>
<dbReference type="KEGG" id="oar:OA238_c21040"/>
<dbReference type="GO" id="GO:0003677">
    <property type="term" value="F:DNA binding"/>
    <property type="evidence" value="ECO:0007669"/>
    <property type="project" value="UniProtKB-KW"/>
</dbReference>
<sequence>MDFVFYDLETTGLSPAFDQPLQFAAIYTDENFVEKDRVNIRCRLAPHILPSPQALVVTRVTPDQLTDPSLPSLFEFSQQVAELTERWAPAIWVGYNTIKFDEEVLRQTFYRNLSPNVYATQFNGNTRFDILPAVYAAYVREPDLLAWPKDDTGRRSFKLDRLAPANGFKAHNAHDALGDVEATIHIARLIAMRSPALWSELLDNAHKARVQAKLESFRPYELVTRFGGGEPRSYTGCFCGYSQGNRAQAAFFDLDAADPAEFVEASDEAIFAAVDATPKIIRGVSTNKAPALLEHTAPSEEHLRRAAVIAEAPAFRLRVGAAMAARFVEDPDAPPKPVERQIYGEFYSNADKQLLQEFQHATWPRRQEIVASLTDPRLRQLGRRLVAFHSPELLSSEETALFNGFLREKWSAPDGPETEWMTHGKAQAALEELRAAGAAEPHEIDAIVSFFKAWGDRGRKVNKPLGARVLKRCTGKELHGRSRISRLDQASSSGGQSETS</sequence>
<feature type="domain" description="ExoI SH3-like" evidence="7">
    <location>
        <begin position="195"/>
        <end position="335"/>
    </location>
</feature>
<evidence type="ECO:0000256" key="2">
    <source>
        <dbReference type="ARBA" id="ARBA00022801"/>
    </source>
</evidence>
<dbReference type="EMBL" id="CP003742">
    <property type="protein sequence ID" value="AGI72195.1"/>
    <property type="molecule type" value="Genomic_DNA"/>
</dbReference>
<name>M9RQX1_9RHOB</name>
<dbReference type="PANTHER" id="PTHR30231">
    <property type="entry name" value="DNA POLYMERASE III SUBUNIT EPSILON"/>
    <property type="match status" value="1"/>
</dbReference>
<dbReference type="RefSeq" id="WP_015495297.1">
    <property type="nucleotide sequence ID" value="NC_020908.1"/>
</dbReference>
<keyword evidence="3 9" id="KW-0269">Exonuclease</keyword>
<feature type="domain" description="ExoI C-terminal" evidence="8">
    <location>
        <begin position="334"/>
        <end position="459"/>
    </location>
</feature>
<dbReference type="InterPro" id="IPR023607">
    <property type="entry name" value="Exodeoxyribonuclease_I"/>
</dbReference>
<accession>M9RQX1</accession>
<dbReference type="Gene3D" id="1.20.1280.70">
    <property type="entry name" value="Exonuclease ExoI, domain 3"/>
    <property type="match status" value="1"/>
</dbReference>
<evidence type="ECO:0000313" key="9">
    <source>
        <dbReference type="EMBL" id="AGI72195.1"/>
    </source>
</evidence>
<dbReference type="SUPFAM" id="SSF53098">
    <property type="entry name" value="Ribonuclease H-like"/>
    <property type="match status" value="1"/>
</dbReference>
<evidence type="ECO:0000259" key="7">
    <source>
        <dbReference type="PROSITE" id="PS51784"/>
    </source>
</evidence>
<dbReference type="Pfam" id="PF26016">
    <property type="entry name" value="ExoI_C"/>
    <property type="match status" value="1"/>
</dbReference>
<dbReference type="GO" id="GO:0046872">
    <property type="term" value="F:metal ion binding"/>
    <property type="evidence" value="ECO:0007669"/>
    <property type="project" value="UniProtKB-KW"/>
</dbReference>
<feature type="binding site" evidence="4">
    <location>
        <position position="158"/>
    </location>
    <ligand>
        <name>substrate</name>
    </ligand>
</feature>
<dbReference type="InterPro" id="IPR013520">
    <property type="entry name" value="Ribonucl_H"/>
</dbReference>
<evidence type="ECO:0000256" key="6">
    <source>
        <dbReference type="SAM" id="MobiDB-lite"/>
    </source>
</evidence>
<dbReference type="PROSITE" id="PS51785">
    <property type="entry name" value="EXOI_C"/>
    <property type="match status" value="1"/>
</dbReference>
<feature type="region of interest" description="Disordered" evidence="6">
    <location>
        <begin position="481"/>
        <end position="500"/>
    </location>
</feature>
<keyword evidence="5" id="KW-0479">Metal-binding</keyword>
<dbReference type="InterPro" id="IPR058561">
    <property type="entry name" value="Exonuc_1_C"/>
</dbReference>
<feature type="binding site" evidence="5">
    <location>
        <position position="9"/>
    </location>
    <ligand>
        <name>Mg(2+)</name>
        <dbReference type="ChEBI" id="CHEBI:18420"/>
        <label>2</label>
    </ligand>
</feature>
<feature type="compositionally biased region" description="Polar residues" evidence="6">
    <location>
        <begin position="488"/>
        <end position="500"/>
    </location>
</feature>
<dbReference type="PROSITE" id="PS51784">
    <property type="entry name" value="EXOI_SH3"/>
    <property type="match status" value="1"/>
</dbReference>
<reference evidence="9 10" key="1">
    <citation type="journal article" date="2013" name="PLoS ONE">
        <title>Poles Apart: Arctic and Antarctic Octadecabacter strains Share High Genome Plasticity and a New Type of Xanthorhodopsin.</title>
        <authorList>
            <person name="Vollmers J."/>
            <person name="Voget S."/>
            <person name="Dietrich S."/>
            <person name="Gollnow K."/>
            <person name="Smits M."/>
            <person name="Meyer K."/>
            <person name="Brinkhoff T."/>
            <person name="Simon M."/>
            <person name="Daniel R."/>
        </authorList>
    </citation>
    <scope>NUCLEOTIDE SEQUENCE [LARGE SCALE GENOMIC DNA]</scope>
    <source>
        <strain evidence="9 10">238</strain>
    </source>
</reference>
<feature type="binding site" evidence="5">
    <location>
        <position position="7"/>
    </location>
    <ligand>
        <name>Mg(2+)</name>
        <dbReference type="ChEBI" id="CHEBI:18420"/>
        <label>1</label>
    </ligand>
</feature>
<dbReference type="CDD" id="cd06138">
    <property type="entry name" value="ExoI_N"/>
    <property type="match status" value="1"/>
</dbReference>
<dbReference type="PANTHER" id="PTHR30231:SF4">
    <property type="entry name" value="PROTEIN NEN2"/>
    <property type="match status" value="1"/>
</dbReference>
<protein>
    <submittedName>
        <fullName evidence="9">Exonuclease</fullName>
        <ecNumber evidence="9">3.1.11.1</ecNumber>
    </submittedName>
</protein>
<dbReference type="Proteomes" id="UP000004688">
    <property type="component" value="Chromosome"/>
</dbReference>
<keyword evidence="5" id="KW-0460">Magnesium</keyword>
<gene>
    <name evidence="9" type="ORF">OA238_c21040</name>
</gene>
<evidence type="ECO:0000256" key="1">
    <source>
        <dbReference type="ARBA" id="ARBA00022722"/>
    </source>
</evidence>
<dbReference type="GO" id="GO:0006281">
    <property type="term" value="P:DNA repair"/>
    <property type="evidence" value="ECO:0007669"/>
    <property type="project" value="UniProtKB-KW"/>
</dbReference>
<dbReference type="GO" id="GO:0008310">
    <property type="term" value="F:single-stranded DNA 3'-5' DNA exonuclease activity"/>
    <property type="evidence" value="ECO:0007669"/>
    <property type="project" value="UniProtKB-EC"/>
</dbReference>
<dbReference type="SMART" id="SM00479">
    <property type="entry name" value="EXOIII"/>
    <property type="match status" value="1"/>
</dbReference>
<comment type="cofactor">
    <cofactor evidence="5">
        <name>Mg(2+)</name>
        <dbReference type="ChEBI" id="CHEBI:18420"/>
    </cofactor>
    <text evidence="5">Binds 2 Mg(2+) ions per monomer.</text>
</comment>
<keyword evidence="1" id="KW-0540">Nuclease</keyword>
<dbReference type="Gene3D" id="3.30.420.10">
    <property type="entry name" value="Ribonuclease H-like superfamily/Ribonuclease H"/>
    <property type="match status" value="1"/>
</dbReference>
<proteinExistence type="predicted"/>
<dbReference type="STRING" id="391616.OA238_c21040"/>
<dbReference type="eggNOG" id="COG2925">
    <property type="taxonomic scope" value="Bacteria"/>
</dbReference>
<evidence type="ECO:0000313" key="10">
    <source>
        <dbReference type="Proteomes" id="UP000004688"/>
    </source>
</evidence>
<evidence type="ECO:0000259" key="8">
    <source>
        <dbReference type="PROSITE" id="PS51785"/>
    </source>
</evidence>
<evidence type="ECO:0000256" key="5">
    <source>
        <dbReference type="PIRSR" id="PIRSR000977-2"/>
    </source>
</evidence>
<dbReference type="EC" id="3.1.11.1" evidence="9"/>
<dbReference type="InterPro" id="IPR036397">
    <property type="entry name" value="RNaseH_sf"/>
</dbReference>
<feature type="binding site" evidence="5">
    <location>
        <position position="179"/>
    </location>
    <ligand>
        <name>Mg(2+)</name>
        <dbReference type="ChEBI" id="CHEBI:18420"/>
        <label>2</label>
    </ligand>
</feature>
<dbReference type="OrthoDB" id="9763470at2"/>
<keyword evidence="10" id="KW-1185">Reference proteome</keyword>
<evidence type="ECO:0000256" key="4">
    <source>
        <dbReference type="PIRSR" id="PIRSR000977-1"/>
    </source>
</evidence>
<evidence type="ECO:0000256" key="3">
    <source>
        <dbReference type="ARBA" id="ARBA00022839"/>
    </source>
</evidence>